<sequence>MIQYSKSHSSSHPLFDLPVMSELEYIIHHVFLPPKLPQKDDYTIENEHFLCENVLTSFKGFVQERGRSGDQSWFELEAMLGAISKSQQSESLSVSNIKASFSTMREGSVRAFLIRAQNAGVIVRRLSGEVVVESFEVTPPRKVVMQGEGKILRTFPGPAISIPNTSFNDPYFREEFSSFLAQMNSDVLDSVATTQKAGSTVVEEKDSSHPRYITTLLTGILRGIGKPAQVTRISKRMADEVLMGGKGKPWRRSMIWIVLRVTLQTNLPEYKVFMIHFMLDTLEQAIQAKCDSELLSCMSIKIAARVHKLQDSIPGPLVARANIVTSKMHDLCSRRWKQVQEAQTVPLPWNPEALRSNARSDIVLSLKNSRDFITKVLDNKDASPSSSPFIPNEAPRPLRNLQAFERYSDKSTLEDALSTDKSLGLADLELSLQGNLNVWVSQHLTDSDAPGVLFNIFMVYLSISRGHYGESQEDVSIMMLTLLELWVALDKVVVAVHPLLADYSPEVPTELFQPLLLRKRSFIEQLIRLLGHIRERHSHATRGTVFTDSAGTSSFAVRFFNESVTLQRLKKTIEDDAGRQRDAKREEYRRLRSEYLELVSKARRLSCTYYEYEDRWGCRRRSHSSYCEKCSLERSADRLEIYVHEWPLPEDNIMAMVSVFELNCPDAFNCWREATYTFLNDLCMSSEESGRRQVQSQIYDRVYSYVGLERWKGLNGNHERRITLASDTASFIRTKYAHIEISKAVSEDNVIVNNGLHYQLYDKNTNKWAADPFHNLDIASMCILQLSPGIYSSLQFSLNSTTYTPNSVISNQYDCHDRLSLHEFIPFGSLRCGHRLQWLNVLKELRARNLTFYKEDVHLLLAQAAWQIGSVSASDTLEWHEDLLCPHFSRSLIEELTQLLNDISSNWMELPTARSIILLCCRLLEGSESKDVQKNIYTLIRSARETTFGWLKSFASEQPIGQDSTRILERQHIICEMAFACRSTYDVGRRHLESLMISSEDVSVFLECSIRLFDDTPASWKALPLSLQRLHLRDRRLSHFVEQLLLSRIKGDRQGVDCAIGAIWPAFRPGVPWRALEYPNERWVDSSTKPEGQSSSQIVHLNILEGRMLIDGKPLSRLPASITEHSTFTRIFGSRVLDIIPSDSGLDYATRSTILGHQVHFSLRSTVLIVLAKHLEENRVLRLIPHLVLSGDFPELLVQENVHWLDLERNELEFRPLTSLWTACSKIWKVQFVRNGESFAIQENSPSDLTLVDVRSSTFKMISDWLRPLERSRYLTITRTTANQLQVDLPRFRLSFYLNEAGDLECVNFPGMVVDWDQSIGTLVGLKNMLVLKPSIPSQPRRVLIPDGRIHFSIKDSGHHVKTAIDAPSRHARFYEYTIRTDIGCLEGDGSLRSHFYKAYLHAVTSHCLPDPLTRRTGTHESLLVLTSARSLSFQKVQSEDLEILYWIQTLTAKRTFYPQKMTIMQAIEWNDLPVLSQHPLFFFTVQDILTYCEHLSQVRGECVSLESSEGQTDRLVRRDLYRNFRCYAKSGLRVEDTGHTTMDYSYQARDMELLDEKRIFEISSSVSNGISSPRVQLIDILRRWSDRYGSFQGPRNSSSSTSGPSLSYSCDWFLDALLSKNWLTLYNLCRDPTISRVRKRYQLIFSLSALAYTNLSSEGADCHALIPVLVQFVHNTQFAGISPPPHSSYTLSDGIEPTRKQVQELLESSCKPLEDTPSVDLVRQWREEEYDYEKRRQKDYNQERRLAVEAVTRYLLNQWPLTANSLSGPSSSAVPRVTLLLPRYLQDATKLFRSCRRNGELTTHIDTIQAILDRTMTVESVPAVAYTVEPLDRRLRSHTPLPTLKGLLPLREPPGLGSANFAGLKALVSHLASPQDAVHQCFSRDLDQSAKALASRQSAVRYDNSGLLLHDGESFRVYVEKCLTEMENSYNLITSVLLPSVEGVERLLATTGLWPSMTPQTLLRLLSFDQRGQLRPEWVDSIQNYGKSIIQYQRSMRLQYLHSVNDPDGVRKEMHNDRPIGLSDVDWLLIQITGNFLARDIQVQVAREMMNPSNFANSVLQLNMGEGKSSVIIPMIATSLSDGNKLVRVVVLKALSPQMFQLLVDRVSGLANRRVFYIPFSRDLKMDINLTKRIQDLYQECMREGGVLVVQPEHVLSFRLMGLDRLVSGQPGTLDTVSRNLLDSHRWLCQHSRDILDESDEILHSRYQLIYTVGKQCLLENHPNRWIMVQDIFMLLLRHAKDVQGLFPSGVHVWDVRPGEFPIIQIMEPDAEEELLSRIMKDIMEEGRLSSYAFERLPKEVKGEAYIFIRRRDVDQSQLSRLLRSCQETAIWKALLLLRGLFAHGILSYILRQRRWRVDYGLDQRRTLLAVPYRAKDVPSLRAEFGHPDVAICLTYLSYYYGGLTPGQLDSCFEILMKSDNPSAEYAQWARDTSPDVPPTLSSVNLKDPAQRLDIIIPHLSRNHSVINFFLSHVVFPKYAKEFPKKLTTCSWDLAEVKTYVTTGFSGTKDSHWLLPATISQCDPLNQEATNAQVLSYLLQPENNQCHCAKGPDNETLLAEDFLKLIVSQPLQIRVLLDVGAQILDLVNKQVAKKWLLLHDDVSVSAAVFFDEGDRLMVIDRQDNVEPLMSSQFKGQLGKCLIYLDDAHTRGTDLKLPREYRAAVTLGLKVTKDRLAQGCMRMRKLGHGQSVTFFAPFDIDQKIRHNAGLDAQAPVSSCDVLKWACEETIAEIQHYGPHWLKQGIDYIERKKAWDTFNSSLSSSDLSPWLQREAQTLEEMYGIGDKENTFQHVDFRTEEYRELDERCQKLGWSLAQSASQTTVDEEQEREVANEIEVERQVQRPPRKHPETHHIDPEVERFLQNGIIPASAQSKSFIPLFRYLPVPFIPNRRVWSPGLLCTVDFARTIKGLEPAIDDYMRPVTWIVSGGYVADSTVVDPTPALVIISPYEANKLRSDIANNTAGLHLHLYAPRVTQSQCSFENLRFHVIPPLPPSWTPPERGMMTQLNLFAGQLYLRDWETYRELCVFLGLHLPSQDASERAEYQSDGFVKPEHRSRAMRVLCPFQSSPLPALKELFGSRRKGSGYNLTHIGKIVRGRVLVQEDFLE</sequence>
<dbReference type="InterPro" id="IPR051346">
    <property type="entry name" value="OTU_Deubiquitinase"/>
</dbReference>
<dbReference type="EMBL" id="JAACJM010000122">
    <property type="protein sequence ID" value="KAF5344605.1"/>
    <property type="molecule type" value="Genomic_DNA"/>
</dbReference>
<dbReference type="InterPro" id="IPR027417">
    <property type="entry name" value="P-loop_NTPase"/>
</dbReference>
<dbReference type="InterPro" id="IPR046541">
    <property type="entry name" value="DUF6606"/>
</dbReference>
<protein>
    <recommendedName>
        <fullName evidence="2">ubiquitinyl hydrolase 1</fullName>
        <ecNumber evidence="2">3.4.19.12</ecNumber>
    </recommendedName>
</protein>
<dbReference type="Pfam" id="PF12340">
    <property type="entry name" value="DUF3638"/>
    <property type="match status" value="1"/>
</dbReference>
<evidence type="ECO:0000313" key="12">
    <source>
        <dbReference type="Proteomes" id="UP000559256"/>
    </source>
</evidence>
<evidence type="ECO:0000256" key="2">
    <source>
        <dbReference type="ARBA" id="ARBA00012759"/>
    </source>
</evidence>
<dbReference type="InterPro" id="IPR022099">
    <property type="entry name" value="DUF3638"/>
</dbReference>
<keyword evidence="12" id="KW-1185">Reference proteome</keyword>
<feature type="coiled-coil region" evidence="7">
    <location>
        <begin position="566"/>
        <end position="601"/>
    </location>
</feature>
<name>A0A8H5FPB4_9AGAR</name>
<keyword evidence="5" id="KW-0378">Hydrolase</keyword>
<dbReference type="GO" id="GO:0004843">
    <property type="term" value="F:cysteine-type deubiquitinase activity"/>
    <property type="evidence" value="ECO:0007669"/>
    <property type="project" value="UniProtKB-EC"/>
</dbReference>
<dbReference type="OrthoDB" id="3182339at2759"/>
<keyword evidence="4" id="KW-0833">Ubl conjugation pathway</keyword>
<accession>A0A8H5FPB4</accession>
<keyword evidence="7" id="KW-0175">Coiled coil</keyword>
<dbReference type="Pfam" id="PF20255">
    <property type="entry name" value="DUF6606"/>
    <property type="match status" value="1"/>
</dbReference>
<evidence type="ECO:0000259" key="9">
    <source>
        <dbReference type="Pfam" id="PF12359"/>
    </source>
</evidence>
<keyword evidence="3" id="KW-0645">Protease</keyword>
<evidence type="ECO:0000256" key="4">
    <source>
        <dbReference type="ARBA" id="ARBA00022786"/>
    </source>
</evidence>
<comment type="caution">
    <text evidence="11">The sequence shown here is derived from an EMBL/GenBank/DDBJ whole genome shotgun (WGS) entry which is preliminary data.</text>
</comment>
<dbReference type="InterPro" id="IPR022105">
    <property type="entry name" value="DUF3645"/>
</dbReference>
<dbReference type="PANTHER" id="PTHR13367">
    <property type="entry name" value="UBIQUITIN THIOESTERASE"/>
    <property type="match status" value="1"/>
</dbReference>
<evidence type="ECO:0000256" key="7">
    <source>
        <dbReference type="SAM" id="Coils"/>
    </source>
</evidence>
<comment type="catalytic activity">
    <reaction evidence="1">
        <text>Thiol-dependent hydrolysis of ester, thioester, amide, peptide and isopeptide bonds formed by the C-terminal Gly of ubiquitin (a 76-residue protein attached to proteins as an intracellular targeting signal).</text>
        <dbReference type="EC" id="3.4.19.12"/>
    </reaction>
</comment>
<evidence type="ECO:0000259" key="10">
    <source>
        <dbReference type="Pfam" id="PF20255"/>
    </source>
</evidence>
<organism evidence="11 12">
    <name type="scientific">Tetrapyrgos nigripes</name>
    <dbReference type="NCBI Taxonomy" id="182062"/>
    <lineage>
        <taxon>Eukaryota</taxon>
        <taxon>Fungi</taxon>
        <taxon>Dikarya</taxon>
        <taxon>Basidiomycota</taxon>
        <taxon>Agaricomycotina</taxon>
        <taxon>Agaricomycetes</taxon>
        <taxon>Agaricomycetidae</taxon>
        <taxon>Agaricales</taxon>
        <taxon>Marasmiineae</taxon>
        <taxon>Marasmiaceae</taxon>
        <taxon>Tetrapyrgos</taxon>
    </lineage>
</organism>
<dbReference type="GO" id="GO:0006508">
    <property type="term" value="P:proteolysis"/>
    <property type="evidence" value="ECO:0007669"/>
    <property type="project" value="UniProtKB-KW"/>
</dbReference>
<reference evidence="11 12" key="1">
    <citation type="journal article" date="2020" name="ISME J.">
        <title>Uncovering the hidden diversity of litter-decomposition mechanisms in mushroom-forming fungi.</title>
        <authorList>
            <person name="Floudas D."/>
            <person name="Bentzer J."/>
            <person name="Ahren D."/>
            <person name="Johansson T."/>
            <person name="Persson P."/>
            <person name="Tunlid A."/>
        </authorList>
    </citation>
    <scope>NUCLEOTIDE SEQUENCE [LARGE SCALE GENOMIC DNA]</scope>
    <source>
        <strain evidence="11 12">CBS 291.85</strain>
    </source>
</reference>
<evidence type="ECO:0000256" key="6">
    <source>
        <dbReference type="ARBA" id="ARBA00022807"/>
    </source>
</evidence>
<gene>
    <name evidence="11" type="ORF">D9758_013897</name>
</gene>
<feature type="domain" description="DUF6606" evidence="10">
    <location>
        <begin position="26"/>
        <end position="282"/>
    </location>
</feature>
<feature type="domain" description="DUF3645" evidence="9">
    <location>
        <begin position="2364"/>
        <end position="2396"/>
    </location>
</feature>
<dbReference type="Pfam" id="PF12359">
    <property type="entry name" value="DUF3645"/>
    <property type="match status" value="1"/>
</dbReference>
<dbReference type="PANTHER" id="PTHR13367:SF34">
    <property type="match status" value="1"/>
</dbReference>
<evidence type="ECO:0000259" key="8">
    <source>
        <dbReference type="Pfam" id="PF12340"/>
    </source>
</evidence>
<evidence type="ECO:0000256" key="3">
    <source>
        <dbReference type="ARBA" id="ARBA00022670"/>
    </source>
</evidence>
<evidence type="ECO:0000256" key="1">
    <source>
        <dbReference type="ARBA" id="ARBA00000707"/>
    </source>
</evidence>
<proteinExistence type="predicted"/>
<evidence type="ECO:0000256" key="5">
    <source>
        <dbReference type="ARBA" id="ARBA00022801"/>
    </source>
</evidence>
<dbReference type="Proteomes" id="UP000559256">
    <property type="component" value="Unassembled WGS sequence"/>
</dbReference>
<keyword evidence="6" id="KW-0788">Thiol protease</keyword>
<feature type="domain" description="DUF3638" evidence="8">
    <location>
        <begin position="2025"/>
        <end position="2245"/>
    </location>
</feature>
<dbReference type="EC" id="3.4.19.12" evidence="2"/>
<evidence type="ECO:0000313" key="11">
    <source>
        <dbReference type="EMBL" id="KAF5344605.1"/>
    </source>
</evidence>
<dbReference type="SUPFAM" id="SSF52540">
    <property type="entry name" value="P-loop containing nucleoside triphosphate hydrolases"/>
    <property type="match status" value="1"/>
</dbReference>